<dbReference type="PRINTS" id="PR00368">
    <property type="entry name" value="FADPNR"/>
</dbReference>
<dbReference type="PANTHER" id="PTHR42949">
    <property type="entry name" value="ANAEROBIC GLYCEROL-3-PHOSPHATE DEHYDROGENASE SUBUNIT B"/>
    <property type="match status" value="1"/>
</dbReference>
<evidence type="ECO:0000259" key="2">
    <source>
        <dbReference type="Pfam" id="PF07992"/>
    </source>
</evidence>
<dbReference type="AlphaFoldDB" id="A0AA41WCB5"/>
<protein>
    <submittedName>
        <fullName evidence="3">NAD(P)/FAD-dependent oxidoreductase</fullName>
    </submittedName>
</protein>
<dbReference type="GO" id="GO:0016491">
    <property type="term" value="F:oxidoreductase activity"/>
    <property type="evidence" value="ECO:0007669"/>
    <property type="project" value="UniProtKB-KW"/>
</dbReference>
<dbReference type="SUPFAM" id="SSF51905">
    <property type="entry name" value="FAD/NAD(P)-binding domain"/>
    <property type="match status" value="1"/>
</dbReference>
<feature type="domain" description="FAD/NAD(P)-binding" evidence="2">
    <location>
        <begin position="13"/>
        <end position="314"/>
    </location>
</feature>
<dbReference type="EMBL" id="JAMSLR010000012">
    <property type="protein sequence ID" value="MCM8750207.1"/>
    <property type="molecule type" value="Genomic_DNA"/>
</dbReference>
<dbReference type="InterPro" id="IPR051691">
    <property type="entry name" value="Metab_Enz_Cyan_OpOx_G3PDH"/>
</dbReference>
<comment type="caution">
    <text evidence="3">The sequence shown here is derived from an EMBL/GenBank/DDBJ whole genome shotgun (WGS) entry which is preliminary data.</text>
</comment>
<dbReference type="PRINTS" id="PR00411">
    <property type="entry name" value="PNDRDTASEI"/>
</dbReference>
<dbReference type="RefSeq" id="WP_284057995.1">
    <property type="nucleotide sequence ID" value="NZ_JAMSLR010000012.1"/>
</dbReference>
<evidence type="ECO:0000256" key="1">
    <source>
        <dbReference type="ARBA" id="ARBA00023002"/>
    </source>
</evidence>
<dbReference type="InterPro" id="IPR036188">
    <property type="entry name" value="FAD/NAD-bd_sf"/>
</dbReference>
<name>A0AA41WCB5_9BACT</name>
<gene>
    <name evidence="3" type="ORF">NET02_13725</name>
</gene>
<dbReference type="Gene3D" id="3.50.50.60">
    <property type="entry name" value="FAD/NAD(P)-binding domain"/>
    <property type="match status" value="2"/>
</dbReference>
<accession>A0AA41WCB5</accession>
<organism evidence="3 4">
    <name type="scientific">Thermalbibacter longus</name>
    <dbReference type="NCBI Taxonomy" id="2951981"/>
    <lineage>
        <taxon>Bacteria</taxon>
        <taxon>Pseudomonadati</taxon>
        <taxon>Thermomicrobiota</taxon>
        <taxon>Thermomicrobia</taxon>
        <taxon>Thermomicrobiales</taxon>
        <taxon>Thermomicrobiaceae</taxon>
        <taxon>Thermalbibacter</taxon>
    </lineage>
</organism>
<reference evidence="3" key="1">
    <citation type="submission" date="2022-06" db="EMBL/GenBank/DDBJ databases">
        <title>CFH 74404 Thermomicrobiaceae sp.</title>
        <authorList>
            <person name="Ming H."/>
            <person name="Li W.-J."/>
            <person name="Zhao Z."/>
        </authorList>
    </citation>
    <scope>NUCLEOTIDE SEQUENCE</scope>
    <source>
        <strain evidence="3">CFH 74404</strain>
    </source>
</reference>
<proteinExistence type="predicted"/>
<dbReference type="Pfam" id="PF07992">
    <property type="entry name" value="Pyr_redox_2"/>
    <property type="match status" value="1"/>
</dbReference>
<evidence type="ECO:0000313" key="4">
    <source>
        <dbReference type="Proteomes" id="UP001165306"/>
    </source>
</evidence>
<keyword evidence="1" id="KW-0560">Oxidoreductase</keyword>
<dbReference type="InterPro" id="IPR023753">
    <property type="entry name" value="FAD/NAD-binding_dom"/>
</dbReference>
<keyword evidence="4" id="KW-1185">Reference proteome</keyword>
<sequence length="426" mass="46116">MAEGPVIAEREVDVLVIGAGPAGLGAATRLAELGVAPLVLDREPVPGGLPAQCEHPGFGLWAFRRLMVGREFAARLVERAGRAGVRIESETTVLEVTPERTVLAVSPSGLVRYRAQALLLATGCRERPRSTRLVPGPRPSGVFNTGVVQRLHTFLGLLPGWDVVIVGSDDISLVAARTLARAGCRIAAVVEERPYRQGYLANEWWSLRSLRIPLRLGHRVSRVLGDWRVRGVEVVPCDAEGRQTAESYEIPCDTVIFSGEFVPEATLVAQARIPSDPRTGGGPLVDQDFQTELPGIFACGNLVHAADPADYALADGERAALGVWRYLSSPPTGNERVQQVLPGTGVRAVVPQRLRWYGERLDPVTLAVRVEPAQRAVRLRAVVSGTRWGQAFAPAAKPHRSVYLRLRPEGPVDAPLTVEARGWPFA</sequence>
<dbReference type="PANTHER" id="PTHR42949:SF3">
    <property type="entry name" value="ANAEROBIC GLYCEROL-3-PHOSPHATE DEHYDROGENASE SUBUNIT B"/>
    <property type="match status" value="1"/>
</dbReference>
<evidence type="ECO:0000313" key="3">
    <source>
        <dbReference type="EMBL" id="MCM8750207.1"/>
    </source>
</evidence>
<dbReference type="Proteomes" id="UP001165306">
    <property type="component" value="Unassembled WGS sequence"/>
</dbReference>